<dbReference type="EMBL" id="BARS01029797">
    <property type="protein sequence ID" value="GAG08669.1"/>
    <property type="molecule type" value="Genomic_DNA"/>
</dbReference>
<dbReference type="SMART" id="SM00065">
    <property type="entry name" value="GAF"/>
    <property type="match status" value="1"/>
</dbReference>
<evidence type="ECO:0000259" key="1">
    <source>
        <dbReference type="SMART" id="SM00065"/>
    </source>
</evidence>
<accession>X0US50</accession>
<feature type="non-terminal residue" evidence="2">
    <location>
        <position position="263"/>
    </location>
</feature>
<gene>
    <name evidence="2" type="ORF">S01H1_46530</name>
</gene>
<reference evidence="2" key="1">
    <citation type="journal article" date="2014" name="Front. Microbiol.">
        <title>High frequency of phylogenetically diverse reductive dehalogenase-homologous genes in deep subseafloor sedimentary metagenomes.</title>
        <authorList>
            <person name="Kawai M."/>
            <person name="Futagami T."/>
            <person name="Toyoda A."/>
            <person name="Takaki Y."/>
            <person name="Nishi S."/>
            <person name="Hori S."/>
            <person name="Arai W."/>
            <person name="Tsubouchi T."/>
            <person name="Morono Y."/>
            <person name="Uchiyama I."/>
            <person name="Ito T."/>
            <person name="Fujiyama A."/>
            <person name="Inagaki F."/>
            <person name="Takami H."/>
        </authorList>
    </citation>
    <scope>NUCLEOTIDE SEQUENCE</scope>
    <source>
        <strain evidence="2">Expedition CK06-06</strain>
    </source>
</reference>
<protein>
    <recommendedName>
        <fullName evidence="1">GAF domain-containing protein</fullName>
    </recommendedName>
</protein>
<feature type="domain" description="GAF" evidence="1">
    <location>
        <begin position="2"/>
        <end position="174"/>
    </location>
</feature>
<comment type="caution">
    <text evidence="2">The sequence shown here is derived from an EMBL/GenBank/DDBJ whole genome shotgun (WGS) entry which is preliminary data.</text>
</comment>
<dbReference type="InterPro" id="IPR029016">
    <property type="entry name" value="GAF-like_dom_sf"/>
</dbReference>
<proteinExistence type="predicted"/>
<name>X0US50_9ZZZZ</name>
<dbReference type="SUPFAM" id="SSF55781">
    <property type="entry name" value="GAF domain-like"/>
    <property type="match status" value="2"/>
</dbReference>
<sequence length="263" mass="28452">MDLDVILESALSELERLLPLDVAAIWLLDENTPADSLLDRPPLRLAAVHGMGSEALERYIGSSPEEIEQSYDQYELTGKPQPISAWLGEAIGAGHPIVRTPQSPYEPLGAALTFPPNYSAIAAPLRVGEQELGVLTLAHRTPGRYGGGARALTTTFANYAAVAIGNARLYEAAYEQAWISTMLLQVSETFQSLTNLNDLLTTVIDFTPMLAGVKATILYLLDDDGTFLPAAASGLSTAQQTDFEHWRFAPGEVPALDQLITER</sequence>
<dbReference type="AlphaFoldDB" id="X0US50"/>
<dbReference type="Pfam" id="PF13185">
    <property type="entry name" value="GAF_2"/>
    <property type="match status" value="1"/>
</dbReference>
<evidence type="ECO:0000313" key="2">
    <source>
        <dbReference type="EMBL" id="GAG08669.1"/>
    </source>
</evidence>
<organism evidence="2">
    <name type="scientific">marine sediment metagenome</name>
    <dbReference type="NCBI Taxonomy" id="412755"/>
    <lineage>
        <taxon>unclassified sequences</taxon>
        <taxon>metagenomes</taxon>
        <taxon>ecological metagenomes</taxon>
    </lineage>
</organism>
<dbReference type="Gene3D" id="3.30.450.40">
    <property type="match status" value="2"/>
</dbReference>
<dbReference type="InterPro" id="IPR003018">
    <property type="entry name" value="GAF"/>
</dbReference>